<evidence type="ECO:0000256" key="1">
    <source>
        <dbReference type="SAM" id="MobiDB-lite"/>
    </source>
</evidence>
<organism evidence="2 3">
    <name type="scientific">Terfezia boudieri ATCC MYA-4762</name>
    <dbReference type="NCBI Taxonomy" id="1051890"/>
    <lineage>
        <taxon>Eukaryota</taxon>
        <taxon>Fungi</taxon>
        <taxon>Dikarya</taxon>
        <taxon>Ascomycota</taxon>
        <taxon>Pezizomycotina</taxon>
        <taxon>Pezizomycetes</taxon>
        <taxon>Pezizales</taxon>
        <taxon>Pezizaceae</taxon>
        <taxon>Terfezia</taxon>
    </lineage>
</organism>
<proteinExistence type="predicted"/>
<dbReference type="Proteomes" id="UP000267821">
    <property type="component" value="Unassembled WGS sequence"/>
</dbReference>
<evidence type="ECO:0000313" key="3">
    <source>
        <dbReference type="Proteomes" id="UP000267821"/>
    </source>
</evidence>
<reference evidence="2 3" key="1">
    <citation type="journal article" date="2018" name="Nat. Ecol. Evol.">
        <title>Pezizomycetes genomes reveal the molecular basis of ectomycorrhizal truffle lifestyle.</title>
        <authorList>
            <person name="Murat C."/>
            <person name="Payen T."/>
            <person name="Noel B."/>
            <person name="Kuo A."/>
            <person name="Morin E."/>
            <person name="Chen J."/>
            <person name="Kohler A."/>
            <person name="Krizsan K."/>
            <person name="Balestrini R."/>
            <person name="Da Silva C."/>
            <person name="Montanini B."/>
            <person name="Hainaut M."/>
            <person name="Levati E."/>
            <person name="Barry K.W."/>
            <person name="Belfiori B."/>
            <person name="Cichocki N."/>
            <person name="Clum A."/>
            <person name="Dockter R.B."/>
            <person name="Fauchery L."/>
            <person name="Guy J."/>
            <person name="Iotti M."/>
            <person name="Le Tacon F."/>
            <person name="Lindquist E.A."/>
            <person name="Lipzen A."/>
            <person name="Malagnac F."/>
            <person name="Mello A."/>
            <person name="Molinier V."/>
            <person name="Miyauchi S."/>
            <person name="Poulain J."/>
            <person name="Riccioni C."/>
            <person name="Rubini A."/>
            <person name="Sitrit Y."/>
            <person name="Splivallo R."/>
            <person name="Traeger S."/>
            <person name="Wang M."/>
            <person name="Zifcakova L."/>
            <person name="Wipf D."/>
            <person name="Zambonelli A."/>
            <person name="Paolocci F."/>
            <person name="Nowrousian M."/>
            <person name="Ottonello S."/>
            <person name="Baldrian P."/>
            <person name="Spatafora J.W."/>
            <person name="Henrissat B."/>
            <person name="Nagy L.G."/>
            <person name="Aury J.M."/>
            <person name="Wincker P."/>
            <person name="Grigoriev I.V."/>
            <person name="Bonfante P."/>
            <person name="Martin F.M."/>
        </authorList>
    </citation>
    <scope>NUCLEOTIDE SEQUENCE [LARGE SCALE GENOMIC DNA]</scope>
    <source>
        <strain evidence="2 3">ATCC MYA-4762</strain>
    </source>
</reference>
<accession>A0A3N4LLV7</accession>
<keyword evidence="3" id="KW-1185">Reference proteome</keyword>
<evidence type="ECO:0000313" key="2">
    <source>
        <dbReference type="EMBL" id="RPB18905.1"/>
    </source>
</evidence>
<dbReference type="OrthoDB" id="5486273at2759"/>
<protein>
    <submittedName>
        <fullName evidence="2">Uncharacterized protein</fullName>
    </submittedName>
</protein>
<dbReference type="AlphaFoldDB" id="A0A3N4LLV7"/>
<dbReference type="InParanoid" id="A0A3N4LLV7"/>
<feature type="compositionally biased region" description="Pro residues" evidence="1">
    <location>
        <begin position="189"/>
        <end position="200"/>
    </location>
</feature>
<gene>
    <name evidence="2" type="ORF">L211DRAFT_899505</name>
</gene>
<feature type="compositionally biased region" description="Basic and acidic residues" evidence="1">
    <location>
        <begin position="1"/>
        <end position="18"/>
    </location>
</feature>
<sequence>MPDKGMRKDIPGKEDRVNPPHKTRIPVTDHPQPPSPVIPPVIPSNTDSDTGILDTRLFNAAMNVYYRINLFSSYYQGNTAKNLTDKRVATRSVSTDSEDSEWTVAKWERLQREHAKFKEDSARLAKNYLFKSRELQAIRRELEEKKEELISAKSEIATLRHLTPPETDSNTDPPSSPAQVDSSTQTIPPIVPPTPKPKPPTNSVSTNTDPPPKRTYAEAATTTNSPHNHRESDTSSEHPNLTTQARQAVVLHAAPTKYKPGLMRRWIEEDNKTAAQIQGIR</sequence>
<dbReference type="EMBL" id="ML121604">
    <property type="protein sequence ID" value="RPB18905.1"/>
    <property type="molecule type" value="Genomic_DNA"/>
</dbReference>
<name>A0A3N4LLV7_9PEZI</name>
<feature type="compositionally biased region" description="Pro residues" evidence="1">
    <location>
        <begin position="31"/>
        <end position="42"/>
    </location>
</feature>
<feature type="region of interest" description="Disordered" evidence="1">
    <location>
        <begin position="1"/>
        <end position="46"/>
    </location>
</feature>
<feature type="region of interest" description="Disordered" evidence="1">
    <location>
        <begin position="156"/>
        <end position="240"/>
    </location>
</feature>
<feature type="compositionally biased region" description="Polar residues" evidence="1">
    <location>
        <begin position="166"/>
        <end position="181"/>
    </location>
</feature>